<name>A0A5P8NYF0_9BACT</name>
<dbReference type="EMBL" id="CP043617">
    <property type="protein sequence ID" value="QFR48465.1"/>
    <property type="molecule type" value="Genomic_DNA"/>
</dbReference>
<dbReference type="Gene3D" id="2.60.40.1080">
    <property type="match status" value="2"/>
</dbReference>
<dbReference type="AlphaFoldDB" id="A0A5P8NYF0"/>
<keyword evidence="3" id="KW-1185">Reference proteome</keyword>
<evidence type="ECO:0008006" key="4">
    <source>
        <dbReference type="Google" id="ProtNLM"/>
    </source>
</evidence>
<protein>
    <recommendedName>
        <fullName evidence="4">BIG2 domain-containing protein</fullName>
    </recommendedName>
</protein>
<keyword evidence="1" id="KW-0732">Signal</keyword>
<evidence type="ECO:0000256" key="1">
    <source>
        <dbReference type="SAM" id="SignalP"/>
    </source>
</evidence>
<dbReference type="RefSeq" id="WP_152306408.1">
    <property type="nucleotide sequence ID" value="NZ_CP043617.1"/>
</dbReference>
<gene>
    <name evidence="2" type="ORF">FJR48_01485</name>
</gene>
<feature type="chain" id="PRO_5025011309" description="BIG2 domain-containing protein" evidence="1">
    <location>
        <begin position="19"/>
        <end position="206"/>
    </location>
</feature>
<evidence type="ECO:0000313" key="2">
    <source>
        <dbReference type="EMBL" id="QFR48465.1"/>
    </source>
</evidence>
<accession>A0A5P8NYF0</accession>
<dbReference type="KEGG" id="sulg:FJR48_01485"/>
<evidence type="ECO:0000313" key="3">
    <source>
        <dbReference type="Proteomes" id="UP000326944"/>
    </source>
</evidence>
<feature type="signal peptide" evidence="1">
    <location>
        <begin position="1"/>
        <end position="18"/>
    </location>
</feature>
<reference evidence="2 3" key="1">
    <citation type="submission" date="2019-09" db="EMBL/GenBank/DDBJ databases">
        <title>Sulfurimonas gotlandica sp. nov., a chemoautotrophic and psychrotolerant epsilonproteobacterium isolated from a pelagic redoxcline, and an emended description of the genus Sulfurimonas.</title>
        <authorList>
            <person name="Wang S."/>
            <person name="Jiang L."/>
            <person name="Shao S."/>
        </authorList>
    </citation>
    <scope>NUCLEOTIDE SEQUENCE [LARGE SCALE GENOMIC DNA]</scope>
    <source>
        <strain evidence="2 3">GYSZ_1</strain>
    </source>
</reference>
<dbReference type="Proteomes" id="UP000326944">
    <property type="component" value="Chromosome"/>
</dbReference>
<proteinExistence type="predicted"/>
<dbReference type="PROSITE" id="PS51257">
    <property type="entry name" value="PROKAR_LIPOPROTEIN"/>
    <property type="match status" value="1"/>
</dbReference>
<sequence length="206" mass="22011">MKKTFYSLLILLSVFFTACGENTKTAVVADIASIEIVEGNISIYSTDEATDLTAMATYTDSTTAQINDAAIWNNSDYNTLYMYNGSVSAASNGGSSIVGISSGRFSDEINVSIIKLTDFNITNADINSTGSYILEATGTFEDNTSKVIKRNIEWSADNGAVISVDENYVATITILTGDTNVTATVFEETNTSAATLAPITRTYTVN</sequence>
<organism evidence="2 3">
    <name type="scientific">Sulfurimonas lithotrophica</name>
    <dbReference type="NCBI Taxonomy" id="2590022"/>
    <lineage>
        <taxon>Bacteria</taxon>
        <taxon>Pseudomonadati</taxon>
        <taxon>Campylobacterota</taxon>
        <taxon>Epsilonproteobacteria</taxon>
        <taxon>Campylobacterales</taxon>
        <taxon>Sulfurimonadaceae</taxon>
        <taxon>Sulfurimonas</taxon>
    </lineage>
</organism>